<protein>
    <submittedName>
        <fullName evidence="1">Uncharacterized protein</fullName>
    </submittedName>
</protein>
<dbReference type="Proteomes" id="UP000070133">
    <property type="component" value="Unassembled WGS sequence"/>
</dbReference>
<keyword evidence="2" id="KW-1185">Reference proteome</keyword>
<name>A0A139HWX6_9PEZI</name>
<dbReference type="OrthoDB" id="3700495at2759"/>
<dbReference type="AlphaFoldDB" id="A0A139HWX6"/>
<sequence>MISSKDYPTRRLRRAELCRSKSSQLACLADWKGSGNTYITCSRKICIIYSRAGGARVAGKPIVQVPTGMDATCRRQSVSIRLLDGDNRILRYITEPRPKSLDRRSSIVRPSKHRRRLIPNRATLPHWNSRPTSEMCDYTKVEYACGHLRYTVRAWCIKYQETHKRCPANVVAIEYRLDEKCGDCRENTSPMYTLKRKASVMPKKDNPSSSRK</sequence>
<comment type="caution">
    <text evidence="1">The sequence shown here is derived from an EMBL/GenBank/DDBJ whole genome shotgun (WGS) entry which is preliminary data.</text>
</comment>
<organism evidence="1 2">
    <name type="scientific">Pseudocercospora eumusae</name>
    <dbReference type="NCBI Taxonomy" id="321146"/>
    <lineage>
        <taxon>Eukaryota</taxon>
        <taxon>Fungi</taxon>
        <taxon>Dikarya</taxon>
        <taxon>Ascomycota</taxon>
        <taxon>Pezizomycotina</taxon>
        <taxon>Dothideomycetes</taxon>
        <taxon>Dothideomycetidae</taxon>
        <taxon>Mycosphaerellales</taxon>
        <taxon>Mycosphaerellaceae</taxon>
        <taxon>Pseudocercospora</taxon>
    </lineage>
</organism>
<accession>A0A139HWX6</accession>
<gene>
    <name evidence="1" type="ORF">AC578_7093</name>
</gene>
<reference evidence="1 2" key="1">
    <citation type="submission" date="2015-07" db="EMBL/GenBank/DDBJ databases">
        <title>Comparative genomics of the Sigatoka disease complex on banana suggests a link between parallel evolutionary changes in Pseudocercospora fijiensis and Pseudocercospora eumusae and increased virulence on the banana host.</title>
        <authorList>
            <person name="Chang T.-C."/>
            <person name="Salvucci A."/>
            <person name="Crous P.W."/>
            <person name="Stergiopoulos I."/>
        </authorList>
    </citation>
    <scope>NUCLEOTIDE SEQUENCE [LARGE SCALE GENOMIC DNA]</scope>
    <source>
        <strain evidence="1 2">CBS 114824</strain>
    </source>
</reference>
<evidence type="ECO:0000313" key="2">
    <source>
        <dbReference type="Proteomes" id="UP000070133"/>
    </source>
</evidence>
<proteinExistence type="predicted"/>
<dbReference type="EMBL" id="LFZN01000004">
    <property type="protein sequence ID" value="KXT06965.1"/>
    <property type="molecule type" value="Genomic_DNA"/>
</dbReference>
<evidence type="ECO:0000313" key="1">
    <source>
        <dbReference type="EMBL" id="KXT06965.1"/>
    </source>
</evidence>